<evidence type="ECO:0000313" key="3">
    <source>
        <dbReference type="Proteomes" id="UP000241462"/>
    </source>
</evidence>
<dbReference type="Gene3D" id="3.40.1190.20">
    <property type="match status" value="1"/>
</dbReference>
<proteinExistence type="predicted"/>
<dbReference type="Pfam" id="PF00294">
    <property type="entry name" value="PfkB"/>
    <property type="match status" value="1"/>
</dbReference>
<dbReference type="AlphaFoldDB" id="A0A2T3AF03"/>
<dbReference type="PANTHER" id="PTHR42774:SF3">
    <property type="entry name" value="KETOHEXOKINASE"/>
    <property type="match status" value="1"/>
</dbReference>
<dbReference type="OrthoDB" id="204058at2759"/>
<evidence type="ECO:0000313" key="2">
    <source>
        <dbReference type="EMBL" id="PSR94324.1"/>
    </source>
</evidence>
<feature type="domain" description="Carbohydrate kinase PfkB" evidence="1">
    <location>
        <begin position="1"/>
        <end position="305"/>
    </location>
</feature>
<dbReference type="PANTHER" id="PTHR42774">
    <property type="entry name" value="PHOSPHOTRANSFERASE SYSTEM TRANSPORT PROTEIN"/>
    <property type="match status" value="1"/>
</dbReference>
<dbReference type="EMBL" id="KZ678399">
    <property type="protein sequence ID" value="PSR94324.1"/>
    <property type="molecule type" value="Genomic_DNA"/>
</dbReference>
<dbReference type="InParanoid" id="A0A2T3AF03"/>
<dbReference type="STRING" id="2025994.A0A2T3AF03"/>
<dbReference type="InterPro" id="IPR011611">
    <property type="entry name" value="PfkB_dom"/>
</dbReference>
<dbReference type="SUPFAM" id="SSF53613">
    <property type="entry name" value="Ribokinase-like"/>
    <property type="match status" value="1"/>
</dbReference>
<reference evidence="2 3" key="1">
    <citation type="journal article" date="2018" name="Mycol. Prog.">
        <title>Coniella lustricola, a new species from submerged detritus.</title>
        <authorList>
            <person name="Raudabaugh D.B."/>
            <person name="Iturriaga T."/>
            <person name="Carver A."/>
            <person name="Mondo S."/>
            <person name="Pangilinan J."/>
            <person name="Lipzen A."/>
            <person name="He G."/>
            <person name="Amirebrahimi M."/>
            <person name="Grigoriev I.V."/>
            <person name="Miller A.N."/>
        </authorList>
    </citation>
    <scope>NUCLEOTIDE SEQUENCE [LARGE SCALE GENOMIC DNA]</scope>
    <source>
        <strain evidence="2 3">B22-T-1</strain>
    </source>
</reference>
<accession>A0A2T3AF03</accession>
<protein>
    <submittedName>
        <fullName evidence="2">D-sorbose</fullName>
    </submittedName>
</protein>
<sequence length="318" mass="34774">MKHLIMVGACYLDTILSVPHLPEEDAKLRATSLKVRRGGNCGNSLEVLQQYTSGSNLALHLVTVLPSRRSPATEQILSSFAAEGLADVDLGHCIYRDDQTEPASSYIFHNQETGSRTIVNYNGLAEMTVEEFVEVADAFQQVDADVWWHFEGRIPETTIRCIEHLRSHLPQSRVSVEVEKPKREGLRELAAQADVVFYSKTWAESEGYASAEACLTHEIAPRAFLLVNTWGARGACAMAPPSREVIQVEPAVSDAAVQIVDAIGAGDTFVAGTLYDLLCRSGDWDVKKTVRFAVDLATTKIQQYGFGGLGLKIAPPAI</sequence>
<dbReference type="InterPro" id="IPR029056">
    <property type="entry name" value="Ribokinase-like"/>
</dbReference>
<name>A0A2T3AF03_9PEZI</name>
<evidence type="ECO:0000259" key="1">
    <source>
        <dbReference type="Pfam" id="PF00294"/>
    </source>
</evidence>
<dbReference type="Proteomes" id="UP000241462">
    <property type="component" value="Unassembled WGS sequence"/>
</dbReference>
<dbReference type="InterPro" id="IPR052562">
    <property type="entry name" value="Ketohexokinase-related"/>
</dbReference>
<dbReference type="FunFam" id="3.40.1190.20:FF:000072">
    <property type="entry name" value="AT09463p"/>
    <property type="match status" value="1"/>
</dbReference>
<gene>
    <name evidence="2" type="ORF">BD289DRAFT_363633</name>
</gene>
<organism evidence="2 3">
    <name type="scientific">Coniella lustricola</name>
    <dbReference type="NCBI Taxonomy" id="2025994"/>
    <lineage>
        <taxon>Eukaryota</taxon>
        <taxon>Fungi</taxon>
        <taxon>Dikarya</taxon>
        <taxon>Ascomycota</taxon>
        <taxon>Pezizomycotina</taxon>
        <taxon>Sordariomycetes</taxon>
        <taxon>Sordariomycetidae</taxon>
        <taxon>Diaporthales</taxon>
        <taxon>Schizoparmaceae</taxon>
        <taxon>Coniella</taxon>
    </lineage>
</organism>
<keyword evidence="3" id="KW-1185">Reference proteome</keyword>